<dbReference type="InterPro" id="IPR011254">
    <property type="entry name" value="Prismane-like_sf"/>
</dbReference>
<evidence type="ECO:0000256" key="11">
    <source>
        <dbReference type="ARBA" id="ARBA00023014"/>
    </source>
</evidence>
<dbReference type="SUPFAM" id="SSF52218">
    <property type="entry name" value="Flavoproteins"/>
    <property type="match status" value="1"/>
</dbReference>
<dbReference type="InterPro" id="IPR001094">
    <property type="entry name" value="Flavdoxin-like"/>
</dbReference>
<dbReference type="Gene3D" id="3.40.50.2030">
    <property type="match status" value="2"/>
</dbReference>
<dbReference type="GO" id="GO:0051536">
    <property type="term" value="F:iron-sulfur cluster binding"/>
    <property type="evidence" value="ECO:0007669"/>
    <property type="project" value="UniProtKB-KW"/>
</dbReference>
<feature type="domain" description="FAD-binding FR-type" evidence="13">
    <location>
        <begin position="260"/>
        <end position="495"/>
    </location>
</feature>
<keyword evidence="10" id="KW-0408">Iron</keyword>
<dbReference type="NCBIfam" id="NF003658">
    <property type="entry name" value="PRK05290.1"/>
    <property type="match status" value="1"/>
</dbReference>
<accession>A0A139ASP6</accession>
<dbReference type="InterPro" id="IPR003097">
    <property type="entry name" value="CysJ-like_FAD-binding"/>
</dbReference>
<dbReference type="Gene3D" id="3.40.50.360">
    <property type="match status" value="1"/>
</dbReference>
<comment type="cofactor">
    <cofactor evidence="1">
        <name>FMN</name>
        <dbReference type="ChEBI" id="CHEBI:58210"/>
    </cofactor>
</comment>
<feature type="domain" description="Flavodoxin-like" evidence="12">
    <location>
        <begin position="63"/>
        <end position="219"/>
    </location>
</feature>
<evidence type="ECO:0000256" key="2">
    <source>
        <dbReference type="ARBA" id="ARBA00001974"/>
    </source>
</evidence>
<dbReference type="Gene3D" id="2.40.30.10">
    <property type="entry name" value="Translation factors"/>
    <property type="match status" value="1"/>
</dbReference>
<dbReference type="InterPro" id="IPR008254">
    <property type="entry name" value="Flavodoxin/NO_synth"/>
</dbReference>
<keyword evidence="5" id="KW-0288">FMN</keyword>
<dbReference type="InterPro" id="IPR016099">
    <property type="entry name" value="Prismane-like_a/b-sand"/>
</dbReference>
<keyword evidence="9" id="KW-0560">Oxidoreductase</keyword>
<dbReference type="GO" id="GO:0050418">
    <property type="term" value="F:hydroxylamine reductase activity"/>
    <property type="evidence" value="ECO:0007669"/>
    <property type="project" value="TreeGrafter"/>
</dbReference>
<keyword evidence="7" id="KW-0274">FAD</keyword>
<evidence type="ECO:0000313" key="15">
    <source>
        <dbReference type="Proteomes" id="UP000070544"/>
    </source>
</evidence>
<dbReference type="Pfam" id="PF03063">
    <property type="entry name" value="Prismane"/>
    <property type="match status" value="1"/>
</dbReference>
<dbReference type="AlphaFoldDB" id="A0A139ASP6"/>
<dbReference type="HAMAP" id="MF_00069">
    <property type="entry name" value="Hydroxylam_reduct"/>
    <property type="match status" value="1"/>
</dbReference>
<dbReference type="NCBIfam" id="TIGR01703">
    <property type="entry name" value="hybrid_clust"/>
    <property type="match status" value="1"/>
</dbReference>
<evidence type="ECO:0000313" key="14">
    <source>
        <dbReference type="EMBL" id="KXS19505.1"/>
    </source>
</evidence>
<keyword evidence="6" id="KW-0479">Metal-binding</keyword>
<evidence type="ECO:0000256" key="8">
    <source>
        <dbReference type="ARBA" id="ARBA00022857"/>
    </source>
</evidence>
<evidence type="ECO:0000256" key="1">
    <source>
        <dbReference type="ARBA" id="ARBA00001917"/>
    </source>
</evidence>
<dbReference type="InterPro" id="IPR004137">
    <property type="entry name" value="HCP/CODH"/>
</dbReference>
<keyword evidence="11" id="KW-0411">Iron-sulfur</keyword>
<evidence type="ECO:0000256" key="7">
    <source>
        <dbReference type="ARBA" id="ARBA00022827"/>
    </source>
</evidence>
<dbReference type="PRINTS" id="PR00371">
    <property type="entry name" value="FPNCR"/>
</dbReference>
<dbReference type="GO" id="GO:0005737">
    <property type="term" value="C:cytoplasm"/>
    <property type="evidence" value="ECO:0007669"/>
    <property type="project" value="InterPro"/>
</dbReference>
<dbReference type="Pfam" id="PF00667">
    <property type="entry name" value="FAD_binding_1"/>
    <property type="match status" value="1"/>
</dbReference>
<dbReference type="SUPFAM" id="SSF63380">
    <property type="entry name" value="Riboflavin synthase domain-like"/>
    <property type="match status" value="1"/>
</dbReference>
<dbReference type="InterPro" id="IPR017938">
    <property type="entry name" value="Riboflavin_synthase-like_b-brl"/>
</dbReference>
<evidence type="ECO:0000256" key="10">
    <source>
        <dbReference type="ARBA" id="ARBA00023004"/>
    </source>
</evidence>
<evidence type="ECO:0000259" key="12">
    <source>
        <dbReference type="PROSITE" id="PS50902"/>
    </source>
</evidence>
<dbReference type="PANTHER" id="PTHR30109:SF0">
    <property type="entry name" value="HYDROXYLAMINE REDUCTASE"/>
    <property type="match status" value="1"/>
</dbReference>
<evidence type="ECO:0000256" key="6">
    <source>
        <dbReference type="ARBA" id="ARBA00022723"/>
    </source>
</evidence>
<dbReference type="OrthoDB" id="1470350at2759"/>
<gene>
    <name evidence="14" type="ORF">M427DRAFT_52931</name>
</gene>
<dbReference type="Gene3D" id="3.40.50.80">
    <property type="entry name" value="Nucleotide-binding domain of ferredoxin-NADP reductase (FNR) module"/>
    <property type="match status" value="1"/>
</dbReference>
<dbReference type="GO" id="GO:0046872">
    <property type="term" value="F:metal ion binding"/>
    <property type="evidence" value="ECO:0007669"/>
    <property type="project" value="UniProtKB-KW"/>
</dbReference>
<dbReference type="InterPro" id="IPR039261">
    <property type="entry name" value="FNR_nucleotide-bd"/>
</dbReference>
<organism evidence="14 15">
    <name type="scientific">Gonapodya prolifera (strain JEL478)</name>
    <name type="common">Monoblepharis prolifera</name>
    <dbReference type="NCBI Taxonomy" id="1344416"/>
    <lineage>
        <taxon>Eukaryota</taxon>
        <taxon>Fungi</taxon>
        <taxon>Fungi incertae sedis</taxon>
        <taxon>Chytridiomycota</taxon>
        <taxon>Chytridiomycota incertae sedis</taxon>
        <taxon>Monoblepharidomycetes</taxon>
        <taxon>Monoblepharidales</taxon>
        <taxon>Gonapodyaceae</taxon>
        <taxon>Gonapodya</taxon>
    </lineage>
</organism>
<dbReference type="Pfam" id="PF00258">
    <property type="entry name" value="Flavodoxin_1"/>
    <property type="match status" value="1"/>
</dbReference>
<dbReference type="Gene3D" id="1.20.990.10">
    <property type="entry name" value="NADPH-cytochrome p450 Reductase, Chain A, domain 3"/>
    <property type="match status" value="1"/>
</dbReference>
<dbReference type="GO" id="GO:0004601">
    <property type="term" value="F:peroxidase activity"/>
    <property type="evidence" value="ECO:0007669"/>
    <property type="project" value="TreeGrafter"/>
</dbReference>
<sequence length="1258" mass="136644">MADIEDLTPQCVDSTSHRVSPLVLPFLRPCRSPSRPAPSRAKSTPTNLLSRQFRQPSTKDAKFLVLFGSQTGTTEAFAKTFAAFARSRGMETRLLPMSEYVSSAASAGGVVKALAKESHVFIMVSTFYNGEFPDNAISFWHELEKVNPALAAQQLKNITVSVFGLGNKSNKDNFNLAARRLEARLWELKVTELVPAAYGDEASTTGHEGGFRPFCKSVWQKFGNATTAIASLPVSVRVTAAAEGAPASESRVQATHSLLEGFKSVSVKEHKLLTKAGYEKEIRLVSLETGDYPLVGHILIAAPNPSALVARVFKLLLLPGGFTLSSTVTVTPVDGGKPLTATLEDILTHHVDLNGLATRSFLEALSVVGQDPKEKESLLDTAEGMEDGNAYAKLTMGEVFSFVDAMEKYSSAKLTLEQLLSTVPSLQPRYYSIASSPLVSPGVADLVYIKETWSTRSNPAKHFNGLATGYMCGLKAGDKIAVRVQPGPINVPAPETPVVAIGLGTGIGVMRGLLQHWSALRDQGKKTSTINLFYGFRDPAKDYVFEEELAQFEKKGVCKLEIAAMDKGTLITDNIAKSSAVSTIFENKGVYIYTGPGGIVPGVVEQSVQESISNARGLHPQAAAAELAELKSDVPGQANRWNVEAFTREVDVENLLKDYSAKAETEKPLANVFEGSKMLCFQCEQTFQAKGCTTIGVCGKTPEVAALQDLLVDCVKRLGWYNHQIRQLAGSKQSAVTPELDAAIKLRDSDRFTLLSLFSTLTNVNFDPDSIRDYIVGTRNHVTERCKLYQDLCKVTGQKEEQCPIRDLSGTITDPAILAEKGKLVGVLAKFRTVKNDVVVGLSEMLVYGLKGVAAYADHAVLMGEEDIRIFDFVNEALAFTISPDVNDLNKVIGMLLKCGEANLITMETLHKGNAKHGTQSPHVVPIAPSPGKAILISGHDMKYLEELLEQTKGTGINIYTHGEMLPAHGYPKLREYGNLVGHYGVAWQRQSIEFPHFPGPIVMTTNCLTPPKEDLKHRIFMAGAVGFPGCPVVKKFNYSEVIKMAQDMPGFSEADKEYTYPRDPFGKVAKTYNVGFGLETILSVAPTVIDSIGKGDITRFYVIGGCDGFEGERSYYTDVMENLPPTSVVLTLGCGKYRILGDKLQYATIGNTGIPRLLDMGQCNDTYGAVQVAVTLAKHFNCGVNDLPLNLVISWFEQKAIAVLLTLLHLNIKGVRVGPRAPAFIRPAALQFLVETFDLKLTGNAIDDVRQMVGATA</sequence>
<dbReference type="InterPro" id="IPR001709">
    <property type="entry name" value="Flavoprot_Pyr_Nucl_cyt_Rdtase"/>
</dbReference>
<dbReference type="PROSITE" id="PS51384">
    <property type="entry name" value="FAD_FR"/>
    <property type="match status" value="1"/>
</dbReference>
<dbReference type="InterPro" id="IPR029039">
    <property type="entry name" value="Flavoprotein-like_sf"/>
</dbReference>
<evidence type="ECO:0000256" key="5">
    <source>
        <dbReference type="ARBA" id="ARBA00022643"/>
    </source>
</evidence>
<dbReference type="STRING" id="1344416.A0A139ASP6"/>
<evidence type="ECO:0000256" key="3">
    <source>
        <dbReference type="ARBA" id="ARBA00022490"/>
    </source>
</evidence>
<dbReference type="InterPro" id="IPR017927">
    <property type="entry name" value="FAD-bd_FR_type"/>
</dbReference>
<dbReference type="PROSITE" id="PS50902">
    <property type="entry name" value="FLAVODOXIN_LIKE"/>
    <property type="match status" value="1"/>
</dbReference>
<keyword evidence="4" id="KW-0285">Flavoprotein</keyword>
<name>A0A139ASP6_GONPJ</name>
<proteinExistence type="inferred from homology"/>
<keyword evidence="3" id="KW-0963">Cytoplasm</keyword>
<evidence type="ECO:0000256" key="4">
    <source>
        <dbReference type="ARBA" id="ARBA00022630"/>
    </source>
</evidence>
<keyword evidence="15" id="KW-1185">Reference proteome</keyword>
<dbReference type="Proteomes" id="UP000070544">
    <property type="component" value="Unassembled WGS sequence"/>
</dbReference>
<dbReference type="GO" id="GO:0042542">
    <property type="term" value="P:response to hydrogen peroxide"/>
    <property type="evidence" value="ECO:0007669"/>
    <property type="project" value="TreeGrafter"/>
</dbReference>
<comment type="cofactor">
    <cofactor evidence="2">
        <name>FAD</name>
        <dbReference type="ChEBI" id="CHEBI:57692"/>
    </cofactor>
</comment>
<dbReference type="InterPro" id="IPR023173">
    <property type="entry name" value="NADPH_Cyt_P450_Rdtase_alpha"/>
</dbReference>
<dbReference type="PRINTS" id="PR00369">
    <property type="entry name" value="FLAVODOXIN"/>
</dbReference>
<dbReference type="InterPro" id="IPR010048">
    <property type="entry name" value="Hydroxylam_reduct"/>
</dbReference>
<dbReference type="SUPFAM" id="SSF56821">
    <property type="entry name" value="Prismane protein-like"/>
    <property type="match status" value="1"/>
</dbReference>
<dbReference type="Gene3D" id="1.20.1270.20">
    <property type="match status" value="2"/>
</dbReference>
<evidence type="ECO:0000256" key="9">
    <source>
        <dbReference type="ARBA" id="ARBA00023002"/>
    </source>
</evidence>
<dbReference type="PANTHER" id="PTHR30109">
    <property type="entry name" value="HYDROXYLAMINE REDUCTASE"/>
    <property type="match status" value="1"/>
</dbReference>
<evidence type="ECO:0000259" key="13">
    <source>
        <dbReference type="PROSITE" id="PS51384"/>
    </source>
</evidence>
<keyword evidence="8" id="KW-0521">NADP</keyword>
<reference evidence="14 15" key="1">
    <citation type="journal article" date="2015" name="Genome Biol. Evol.">
        <title>Phylogenomic analyses indicate that early fungi evolved digesting cell walls of algal ancestors of land plants.</title>
        <authorList>
            <person name="Chang Y."/>
            <person name="Wang S."/>
            <person name="Sekimoto S."/>
            <person name="Aerts A.L."/>
            <person name="Choi C."/>
            <person name="Clum A."/>
            <person name="LaButti K.M."/>
            <person name="Lindquist E.A."/>
            <person name="Yee Ngan C."/>
            <person name="Ohm R.A."/>
            <person name="Salamov A.A."/>
            <person name="Grigoriev I.V."/>
            <person name="Spatafora J.W."/>
            <person name="Berbee M.L."/>
        </authorList>
    </citation>
    <scope>NUCLEOTIDE SEQUENCE [LARGE SCALE GENOMIC DNA]</scope>
    <source>
        <strain evidence="14 15">JEL478</strain>
    </source>
</reference>
<protein>
    <submittedName>
        <fullName evidence="14">Hybrid cluster protein</fullName>
    </submittedName>
</protein>
<dbReference type="InterPro" id="IPR016100">
    <property type="entry name" value="Prismane_a-bundle"/>
</dbReference>
<dbReference type="GO" id="GO:0010181">
    <property type="term" value="F:FMN binding"/>
    <property type="evidence" value="ECO:0007669"/>
    <property type="project" value="InterPro"/>
</dbReference>
<dbReference type="EMBL" id="KQ965738">
    <property type="protein sequence ID" value="KXS19505.1"/>
    <property type="molecule type" value="Genomic_DNA"/>
</dbReference>
<dbReference type="SUPFAM" id="SSF52343">
    <property type="entry name" value="Ferredoxin reductase-like, C-terminal NADP-linked domain"/>
    <property type="match status" value="1"/>
</dbReference>